<proteinExistence type="inferred from homology"/>
<accession>A0A1H9ET75</accession>
<evidence type="ECO:0000256" key="10">
    <source>
        <dbReference type="RuleBase" id="RU003942"/>
    </source>
</evidence>
<keyword evidence="4" id="KW-0813">Transport</keyword>
<name>A0A1H9ET75_9GAMM</name>
<evidence type="ECO:0000256" key="1">
    <source>
        <dbReference type="ARBA" id="ARBA00004429"/>
    </source>
</evidence>
<evidence type="ECO:0000256" key="11">
    <source>
        <dbReference type="SAM" id="Phobius"/>
    </source>
</evidence>
<dbReference type="InterPro" id="IPR037185">
    <property type="entry name" value="EmrE-like"/>
</dbReference>
<keyword evidence="13" id="KW-1185">Reference proteome</keyword>
<dbReference type="PANTHER" id="PTHR30561">
    <property type="entry name" value="SMR FAMILY PROTON-DEPENDENT DRUG EFFLUX TRANSPORTER SUGE"/>
    <property type="match status" value="1"/>
</dbReference>
<evidence type="ECO:0000256" key="8">
    <source>
        <dbReference type="ARBA" id="ARBA00022989"/>
    </source>
</evidence>
<comment type="similarity">
    <text evidence="10">Belongs to the drug/metabolite transporter (DMT) superfamily. Small multidrug resistance (SMR) (TC 2.A.7.1) family.</text>
</comment>
<comment type="subcellular location">
    <subcellularLocation>
        <location evidence="1">Cell inner membrane</location>
        <topology evidence="1">Multi-pass membrane protein</topology>
    </subcellularLocation>
    <subcellularLocation>
        <location evidence="10">Cell membrane</location>
        <topology evidence="10">Multi-pass membrane protein</topology>
    </subcellularLocation>
</comment>
<dbReference type="EMBL" id="FOGC01000002">
    <property type="protein sequence ID" value="SEQ28881.1"/>
    <property type="molecule type" value="Genomic_DNA"/>
</dbReference>
<feature type="transmembrane region" description="Helical" evidence="11">
    <location>
        <begin position="85"/>
        <end position="103"/>
    </location>
</feature>
<dbReference type="NCBIfam" id="NF007767">
    <property type="entry name" value="PRK10452.1"/>
    <property type="match status" value="1"/>
</dbReference>
<dbReference type="SUPFAM" id="SSF103481">
    <property type="entry name" value="Multidrug resistance efflux transporter EmrE"/>
    <property type="match status" value="1"/>
</dbReference>
<dbReference type="Pfam" id="PF00893">
    <property type="entry name" value="Multi_Drug_Res"/>
    <property type="match status" value="1"/>
</dbReference>
<dbReference type="GO" id="GO:1903711">
    <property type="term" value="P:spermidine transmembrane transport"/>
    <property type="evidence" value="ECO:0007669"/>
    <property type="project" value="TreeGrafter"/>
</dbReference>
<evidence type="ECO:0000256" key="9">
    <source>
        <dbReference type="ARBA" id="ARBA00023136"/>
    </source>
</evidence>
<keyword evidence="7 10" id="KW-0812">Transmembrane</keyword>
<evidence type="ECO:0000256" key="6">
    <source>
        <dbReference type="ARBA" id="ARBA00022519"/>
    </source>
</evidence>
<dbReference type="RefSeq" id="WP_092672616.1">
    <property type="nucleotide sequence ID" value="NZ_FOGC01000002.1"/>
</dbReference>
<dbReference type="InterPro" id="IPR000390">
    <property type="entry name" value="Small_drug/metabolite_transptr"/>
</dbReference>
<feature type="transmembrane region" description="Helical" evidence="11">
    <location>
        <begin position="33"/>
        <end position="51"/>
    </location>
</feature>
<dbReference type="Gene3D" id="1.10.3730.20">
    <property type="match status" value="1"/>
</dbReference>
<evidence type="ECO:0000256" key="7">
    <source>
        <dbReference type="ARBA" id="ARBA00022692"/>
    </source>
</evidence>
<dbReference type="GO" id="GO:0015199">
    <property type="term" value="F:amino-acid betaine transmembrane transporter activity"/>
    <property type="evidence" value="ECO:0007669"/>
    <property type="project" value="TreeGrafter"/>
</dbReference>
<evidence type="ECO:0000256" key="5">
    <source>
        <dbReference type="ARBA" id="ARBA00022475"/>
    </source>
</evidence>
<dbReference type="STRING" id="988801.SAMN05216522_10250"/>
<evidence type="ECO:0000313" key="12">
    <source>
        <dbReference type="EMBL" id="SEQ28881.1"/>
    </source>
</evidence>
<evidence type="ECO:0000313" key="13">
    <source>
        <dbReference type="Proteomes" id="UP000242515"/>
    </source>
</evidence>
<dbReference type="Proteomes" id="UP000242515">
    <property type="component" value="Unassembled WGS sequence"/>
</dbReference>
<keyword evidence="8 11" id="KW-1133">Transmembrane helix</keyword>
<sequence>MFYWMLLVLAIVFEVTGTLSMKWSTLSGAASGYYIMLLMIGCSYLSLSIAIKKIALGVAYAMWEGVGIILISLCSLWLFDETLSAGQLFGLVLLILGITLIKIGTRATAPKEQGVMQ</sequence>
<organism evidence="12 13">
    <name type="scientific">Rosenbergiella nectarea</name>
    <dbReference type="NCBI Taxonomy" id="988801"/>
    <lineage>
        <taxon>Bacteria</taxon>
        <taxon>Pseudomonadati</taxon>
        <taxon>Pseudomonadota</taxon>
        <taxon>Gammaproteobacteria</taxon>
        <taxon>Enterobacterales</taxon>
        <taxon>Erwiniaceae</taxon>
        <taxon>Rosenbergiella</taxon>
    </lineage>
</organism>
<protein>
    <recommendedName>
        <fullName evidence="3">Spermidine export protein MdtJ</fullName>
    </recommendedName>
</protein>
<evidence type="ECO:0000256" key="2">
    <source>
        <dbReference type="ARBA" id="ARBA00011358"/>
    </source>
</evidence>
<dbReference type="GO" id="GO:0015220">
    <property type="term" value="F:choline transmembrane transporter activity"/>
    <property type="evidence" value="ECO:0007669"/>
    <property type="project" value="TreeGrafter"/>
</dbReference>
<gene>
    <name evidence="12" type="ORF">SAMN05216522_10250</name>
</gene>
<keyword evidence="6" id="KW-0997">Cell inner membrane</keyword>
<dbReference type="GO" id="GO:0015297">
    <property type="term" value="F:antiporter activity"/>
    <property type="evidence" value="ECO:0007669"/>
    <property type="project" value="TreeGrafter"/>
</dbReference>
<reference evidence="13" key="1">
    <citation type="submission" date="2016-10" db="EMBL/GenBank/DDBJ databases">
        <authorList>
            <person name="Varghese N."/>
            <person name="Submissions S."/>
        </authorList>
    </citation>
    <scope>NUCLEOTIDE SEQUENCE [LARGE SCALE GENOMIC DNA]</scope>
    <source>
        <strain evidence="13">8N4</strain>
    </source>
</reference>
<dbReference type="InterPro" id="IPR045324">
    <property type="entry name" value="Small_multidrug_res"/>
</dbReference>
<dbReference type="AlphaFoldDB" id="A0A1H9ET75"/>
<keyword evidence="9 11" id="KW-0472">Membrane</keyword>
<comment type="subunit">
    <text evidence="2">Forms a complex with MdtI.</text>
</comment>
<keyword evidence="5" id="KW-1003">Cell membrane</keyword>
<dbReference type="PANTHER" id="PTHR30561:SF2">
    <property type="entry name" value="SPERMIDINE EXPORT PROTEIN MDTJ"/>
    <property type="match status" value="1"/>
</dbReference>
<dbReference type="GO" id="GO:0005886">
    <property type="term" value="C:plasma membrane"/>
    <property type="evidence" value="ECO:0007669"/>
    <property type="project" value="UniProtKB-SubCell"/>
</dbReference>
<evidence type="ECO:0000256" key="3">
    <source>
        <dbReference type="ARBA" id="ARBA00021112"/>
    </source>
</evidence>
<dbReference type="GO" id="GO:0031460">
    <property type="term" value="P:glycine betaine transport"/>
    <property type="evidence" value="ECO:0007669"/>
    <property type="project" value="TreeGrafter"/>
</dbReference>
<evidence type="ECO:0000256" key="4">
    <source>
        <dbReference type="ARBA" id="ARBA00022448"/>
    </source>
</evidence>
<dbReference type="OrthoDB" id="9808638at2"/>
<feature type="transmembrane region" description="Helical" evidence="11">
    <location>
        <begin position="58"/>
        <end position="79"/>
    </location>
</feature>